<dbReference type="AlphaFoldDB" id="A0A0K0ET26"/>
<dbReference type="SUPFAM" id="SSF48350">
    <property type="entry name" value="GTPase activation domain, GAP"/>
    <property type="match status" value="1"/>
</dbReference>
<organism evidence="4">
    <name type="scientific">Strongyloides stercoralis</name>
    <name type="common">Threadworm</name>
    <dbReference type="NCBI Taxonomy" id="6248"/>
    <lineage>
        <taxon>Eukaryota</taxon>
        <taxon>Metazoa</taxon>
        <taxon>Ecdysozoa</taxon>
        <taxon>Nematoda</taxon>
        <taxon>Chromadorea</taxon>
        <taxon>Rhabditida</taxon>
        <taxon>Tylenchina</taxon>
        <taxon>Panagrolaimomorpha</taxon>
        <taxon>Strongyloidoidea</taxon>
        <taxon>Strongyloididae</taxon>
        <taxon>Strongyloides</taxon>
    </lineage>
</organism>
<keyword evidence="3" id="KW-1185">Reference proteome</keyword>
<dbReference type="GO" id="GO:0005096">
    <property type="term" value="F:GTPase activator activity"/>
    <property type="evidence" value="ECO:0007669"/>
    <property type="project" value="TreeGrafter"/>
</dbReference>
<evidence type="ECO:0000259" key="2">
    <source>
        <dbReference type="PROSITE" id="PS50238"/>
    </source>
</evidence>
<proteinExistence type="predicted"/>
<accession>A0A0K0ET26</accession>
<dbReference type="PROSITE" id="PS50238">
    <property type="entry name" value="RHOGAP"/>
    <property type="match status" value="1"/>
</dbReference>
<dbReference type="GO" id="GO:0030496">
    <property type="term" value="C:midbody"/>
    <property type="evidence" value="ECO:0007669"/>
    <property type="project" value="TreeGrafter"/>
</dbReference>
<dbReference type="WBParaSite" id="TCONS_00003780.p1">
    <property type="protein sequence ID" value="TCONS_00003780.p1"/>
    <property type="gene ID" value="XLOC_000318"/>
</dbReference>
<feature type="coiled-coil region" evidence="1">
    <location>
        <begin position="38"/>
        <end position="117"/>
    </location>
</feature>
<dbReference type="GO" id="GO:0000281">
    <property type="term" value="P:mitotic cytokinesis"/>
    <property type="evidence" value="ECO:0007669"/>
    <property type="project" value="TreeGrafter"/>
</dbReference>
<reference evidence="4" key="1">
    <citation type="submission" date="2015-08" db="UniProtKB">
        <authorList>
            <consortium name="WormBaseParasite"/>
        </authorList>
    </citation>
    <scope>IDENTIFICATION</scope>
</reference>
<evidence type="ECO:0000313" key="5">
    <source>
        <dbReference type="WBParaSite" id="TCONS_00003780.p1"/>
    </source>
</evidence>
<protein>
    <submittedName>
        <fullName evidence="4 5">Rho-GAP domain-containing protein</fullName>
    </submittedName>
</protein>
<dbReference type="PANTHER" id="PTHR46199:SF3">
    <property type="entry name" value="RAC GTPASE-ACTIVATING PROTEIN 1"/>
    <property type="match status" value="1"/>
</dbReference>
<dbReference type="GO" id="GO:0005634">
    <property type="term" value="C:nucleus"/>
    <property type="evidence" value="ECO:0007669"/>
    <property type="project" value="TreeGrafter"/>
</dbReference>
<evidence type="ECO:0000256" key="1">
    <source>
        <dbReference type="SAM" id="Coils"/>
    </source>
</evidence>
<dbReference type="GO" id="GO:0032154">
    <property type="term" value="C:cleavage furrow"/>
    <property type="evidence" value="ECO:0007669"/>
    <property type="project" value="TreeGrafter"/>
</dbReference>
<dbReference type="GO" id="GO:0097149">
    <property type="term" value="C:centralspindlin complex"/>
    <property type="evidence" value="ECO:0007669"/>
    <property type="project" value="TreeGrafter"/>
</dbReference>
<sequence>MDFKESCNLINSCNLIFEELEKLEIKDDNVDYELVKILEDLSNRCQKMEQINYTLQMELEEKEKNMLTIEKKLLIKDKELSDSQKEVQFLQTQQIKLERKSKELSEIVNTMKNIERRSPKILLPSLGHKPKLSPYKCKYRKKMSLSDVCPKYFPMIPGIVIHCVEGIEEFHLTTEELYHLPISYKEVSKLYNDFLNSNSIPILQFASPSTIVGCLQKFLRAICDPIIPQNLWIKFESAIQKVNKDDLISSIHHLPKPNLQTLAYLCLHWIKISEECYSNKKLAICDLSDILGSTVVGFKTPPGIISAEEMEKEIETQKLIMLALLQLPKTFWETFLSIENRDAVY</sequence>
<keyword evidence="1" id="KW-0175">Coiled coil</keyword>
<dbReference type="WBParaSite" id="SSTP_0001260200.1">
    <property type="protein sequence ID" value="SSTP_0001260200.1"/>
    <property type="gene ID" value="SSTP_0001260200"/>
</dbReference>
<dbReference type="GO" id="GO:0051256">
    <property type="term" value="P:mitotic spindle midzone assembly"/>
    <property type="evidence" value="ECO:0007669"/>
    <property type="project" value="TreeGrafter"/>
</dbReference>
<dbReference type="Proteomes" id="UP000035681">
    <property type="component" value="Unplaced"/>
</dbReference>
<evidence type="ECO:0000313" key="3">
    <source>
        <dbReference type="Proteomes" id="UP000035681"/>
    </source>
</evidence>
<dbReference type="SMART" id="SM00324">
    <property type="entry name" value="RhoGAP"/>
    <property type="match status" value="1"/>
</dbReference>
<dbReference type="InterPro" id="IPR000198">
    <property type="entry name" value="RhoGAP_dom"/>
</dbReference>
<dbReference type="Pfam" id="PF00620">
    <property type="entry name" value="RhoGAP"/>
    <property type="match status" value="1"/>
</dbReference>
<dbReference type="PANTHER" id="PTHR46199">
    <property type="entry name" value="RAC GTPASE-ACTIVATING PROTEIN 1"/>
    <property type="match status" value="1"/>
</dbReference>
<name>A0A0K0ET26_STRER</name>
<dbReference type="GO" id="GO:0051233">
    <property type="term" value="C:spindle midzone"/>
    <property type="evidence" value="ECO:0007669"/>
    <property type="project" value="TreeGrafter"/>
</dbReference>
<dbReference type="GO" id="GO:0007266">
    <property type="term" value="P:Rho protein signal transduction"/>
    <property type="evidence" value="ECO:0007669"/>
    <property type="project" value="TreeGrafter"/>
</dbReference>
<dbReference type="Gene3D" id="1.10.555.10">
    <property type="entry name" value="Rho GTPase activation protein"/>
    <property type="match status" value="1"/>
</dbReference>
<evidence type="ECO:0000313" key="4">
    <source>
        <dbReference type="WBParaSite" id="SSTP_0001260200.1"/>
    </source>
</evidence>
<dbReference type="InterPro" id="IPR008936">
    <property type="entry name" value="Rho_GTPase_activation_prot"/>
</dbReference>
<dbReference type="STRING" id="6248.A0A0K0ET26"/>
<feature type="domain" description="Rho-GAP" evidence="2">
    <location>
        <begin position="143"/>
        <end position="332"/>
    </location>
</feature>